<reference evidence="1" key="1">
    <citation type="thesis" date="2021" institute="BYU ScholarsArchive" country="Provo, UT, USA">
        <title>Applications of and Algorithms for Genome Assembly and Genomic Analyses with an Emphasis on Marine Teleosts.</title>
        <authorList>
            <person name="Pickett B.D."/>
        </authorList>
    </citation>
    <scope>NUCLEOTIDE SEQUENCE</scope>
    <source>
        <strain evidence="1">HI-2016</strain>
    </source>
</reference>
<dbReference type="Proteomes" id="UP000824540">
    <property type="component" value="Unassembled WGS sequence"/>
</dbReference>
<evidence type="ECO:0000313" key="2">
    <source>
        <dbReference type="Proteomes" id="UP000824540"/>
    </source>
</evidence>
<keyword evidence="2" id="KW-1185">Reference proteome</keyword>
<organism evidence="1 2">
    <name type="scientific">Albula glossodonta</name>
    <name type="common">roundjaw bonefish</name>
    <dbReference type="NCBI Taxonomy" id="121402"/>
    <lineage>
        <taxon>Eukaryota</taxon>
        <taxon>Metazoa</taxon>
        <taxon>Chordata</taxon>
        <taxon>Craniata</taxon>
        <taxon>Vertebrata</taxon>
        <taxon>Euteleostomi</taxon>
        <taxon>Actinopterygii</taxon>
        <taxon>Neopterygii</taxon>
        <taxon>Teleostei</taxon>
        <taxon>Albuliformes</taxon>
        <taxon>Albulidae</taxon>
        <taxon>Albula</taxon>
    </lineage>
</organism>
<name>A0A8T2P183_9TELE</name>
<dbReference type="OrthoDB" id="546434at2759"/>
<evidence type="ECO:0000313" key="1">
    <source>
        <dbReference type="EMBL" id="KAG9347133.1"/>
    </source>
</evidence>
<dbReference type="AlphaFoldDB" id="A0A8T2P183"/>
<protein>
    <submittedName>
        <fullName evidence="1">Uncharacterized protein</fullName>
    </submittedName>
</protein>
<gene>
    <name evidence="1" type="ORF">JZ751_006060</name>
</gene>
<sequence length="54" mass="6027">MGPGFFQRRVFLAWNGQSGFGKRSAGSLRRGCECIVLEPSEMIVVSPHPRHPSR</sequence>
<dbReference type="EMBL" id="JAFBMS010000014">
    <property type="protein sequence ID" value="KAG9347133.1"/>
    <property type="molecule type" value="Genomic_DNA"/>
</dbReference>
<accession>A0A8T2P183</accession>
<proteinExistence type="predicted"/>
<comment type="caution">
    <text evidence="1">The sequence shown here is derived from an EMBL/GenBank/DDBJ whole genome shotgun (WGS) entry which is preliminary data.</text>
</comment>